<accession>A0AAP2CGB3</accession>
<reference evidence="1 2" key="1">
    <citation type="submission" date="2021-05" db="EMBL/GenBank/DDBJ databases">
        <authorList>
            <person name="Zhang Z.D."/>
            <person name="Osman G."/>
        </authorList>
    </citation>
    <scope>NUCLEOTIDE SEQUENCE [LARGE SCALE GENOMIC DNA]</scope>
    <source>
        <strain evidence="1 2">KCTC 32217</strain>
    </source>
</reference>
<evidence type="ECO:0000313" key="2">
    <source>
        <dbReference type="Proteomes" id="UP001319104"/>
    </source>
</evidence>
<organism evidence="1 2">
    <name type="scientific">Litoribacter ruber</name>
    <dbReference type="NCBI Taxonomy" id="702568"/>
    <lineage>
        <taxon>Bacteria</taxon>
        <taxon>Pseudomonadati</taxon>
        <taxon>Bacteroidota</taxon>
        <taxon>Cytophagia</taxon>
        <taxon>Cytophagales</taxon>
        <taxon>Cyclobacteriaceae</taxon>
        <taxon>Litoribacter</taxon>
    </lineage>
</organism>
<dbReference type="Pfam" id="PF13366">
    <property type="entry name" value="PDDEXK_3"/>
    <property type="match status" value="1"/>
</dbReference>
<sequence>MDINEITEKVLFCAYRVHSELGPGLLEKAYEDCLLYELTLQGLQVEAQKLLPLKYRDILIETGYRLDLLVEGKVIVEIKATDAFKDVHLAQVLTYLRLTECKIGLLLNFNVKSLKHGIKRVAL</sequence>
<dbReference type="RefSeq" id="WP_213944953.1">
    <property type="nucleotide sequence ID" value="NZ_JAHCMY010000003.1"/>
</dbReference>
<keyword evidence="2" id="KW-1185">Reference proteome</keyword>
<dbReference type="EMBL" id="JAHCMY010000003">
    <property type="protein sequence ID" value="MBS9524103.1"/>
    <property type="molecule type" value="Genomic_DNA"/>
</dbReference>
<dbReference type="AlphaFoldDB" id="A0AAP2CGB3"/>
<proteinExistence type="predicted"/>
<dbReference type="NCBIfam" id="TIGR04256">
    <property type="entry name" value="GxxExxY"/>
    <property type="match status" value="1"/>
</dbReference>
<protein>
    <submittedName>
        <fullName evidence="1">GxxExxY protein</fullName>
    </submittedName>
</protein>
<name>A0AAP2CGB3_9BACT</name>
<gene>
    <name evidence="1" type="ORF">KI659_08765</name>
</gene>
<dbReference type="Proteomes" id="UP001319104">
    <property type="component" value="Unassembled WGS sequence"/>
</dbReference>
<comment type="caution">
    <text evidence="1">The sequence shown here is derived from an EMBL/GenBank/DDBJ whole genome shotgun (WGS) entry which is preliminary data.</text>
</comment>
<dbReference type="InterPro" id="IPR026350">
    <property type="entry name" value="GxxExxY"/>
</dbReference>
<evidence type="ECO:0000313" key="1">
    <source>
        <dbReference type="EMBL" id="MBS9524103.1"/>
    </source>
</evidence>